<evidence type="ECO:0000313" key="4">
    <source>
        <dbReference type="Proteomes" id="UP000001640"/>
    </source>
</evidence>
<evidence type="ECO:0000313" key="3">
    <source>
        <dbReference type="EMBL" id="CCC69456.1"/>
    </source>
</evidence>
<dbReference type="AlphaFoldDB" id="G0VD94"/>
<keyword evidence="4" id="KW-1185">Reference proteome</keyword>
<dbReference type="GO" id="GO:0000978">
    <property type="term" value="F:RNA polymerase II cis-regulatory region sequence-specific DNA binding"/>
    <property type="evidence" value="ECO:0007669"/>
    <property type="project" value="TreeGrafter"/>
</dbReference>
<name>G0VD94_NAUCA</name>
<gene>
    <name evidence="3" type="primary">NCAS0C04660</name>
    <name evidence="3" type="ordered locus">NCAS_0C04660</name>
</gene>
<evidence type="ECO:0000256" key="1">
    <source>
        <dbReference type="SAM" id="MobiDB-lite"/>
    </source>
</evidence>
<dbReference type="GO" id="GO:0034605">
    <property type="term" value="P:cellular response to heat"/>
    <property type="evidence" value="ECO:0007669"/>
    <property type="project" value="EnsemblFungi"/>
</dbReference>
<reference key="2">
    <citation type="submission" date="2011-08" db="EMBL/GenBank/DDBJ databases">
        <title>Genome sequence of Naumovozyma castellii.</title>
        <authorList>
            <person name="Gordon J.L."/>
            <person name="Armisen D."/>
            <person name="Proux-Wera E."/>
            <person name="OhEigeartaigh S.S."/>
            <person name="Byrne K.P."/>
            <person name="Wolfe K.H."/>
        </authorList>
    </citation>
    <scope>NUCLEOTIDE SEQUENCE</scope>
    <source>
        <strain>Type strain:CBS 4309</strain>
    </source>
</reference>
<reference evidence="3 4" key="1">
    <citation type="journal article" date="2011" name="Proc. Natl. Acad. Sci. U.S.A.">
        <title>Evolutionary erosion of yeast sex chromosomes by mating-type switching accidents.</title>
        <authorList>
            <person name="Gordon J.L."/>
            <person name="Armisen D."/>
            <person name="Proux-Wera E."/>
            <person name="Oheigeartaigh S.S."/>
            <person name="Byrne K.P."/>
            <person name="Wolfe K.H."/>
        </authorList>
    </citation>
    <scope>NUCLEOTIDE SEQUENCE [LARGE SCALE GENOMIC DNA]</scope>
    <source>
        <strain evidence="4">ATCC 76901 / BCRC 22586 / CBS 4309 / NBRC 1992 / NRRL Y-12630</strain>
    </source>
</reference>
<feature type="compositionally biased region" description="Polar residues" evidence="1">
    <location>
        <begin position="188"/>
        <end position="197"/>
    </location>
</feature>
<dbReference type="PANTHER" id="PTHR37784:SF8">
    <property type="entry name" value="PROTEIN MSN1"/>
    <property type="match status" value="1"/>
</dbReference>
<dbReference type="eggNOG" id="ENOG502RNWJ">
    <property type="taxonomic scope" value="Eukaryota"/>
</dbReference>
<dbReference type="GO" id="GO:2000883">
    <property type="term" value="P:positive regulation of starch catabolic process"/>
    <property type="evidence" value="ECO:0007669"/>
    <property type="project" value="EnsemblFungi"/>
</dbReference>
<feature type="domain" description="Transcription activator GCR1-like" evidence="2">
    <location>
        <begin position="237"/>
        <end position="315"/>
    </location>
</feature>
<dbReference type="GO" id="GO:2000219">
    <property type="term" value="P:positive regulation of invasive growth in response to glucose limitation"/>
    <property type="evidence" value="ECO:0007669"/>
    <property type="project" value="EnsemblFungi"/>
</dbReference>
<dbReference type="GeneID" id="96903037"/>
<dbReference type="RefSeq" id="XP_003675820.1">
    <property type="nucleotide sequence ID" value="XM_003675772.1"/>
</dbReference>
<dbReference type="InterPro" id="IPR022210">
    <property type="entry name" value="TF_GCR1-like"/>
</dbReference>
<dbReference type="HOGENOM" id="CLU_030906_0_0_1"/>
<protein>
    <recommendedName>
        <fullName evidence="2">Transcription activator GCR1-like domain-containing protein</fullName>
    </recommendedName>
</protein>
<dbReference type="InParanoid" id="G0VD94"/>
<dbReference type="GO" id="GO:0005634">
    <property type="term" value="C:nucleus"/>
    <property type="evidence" value="ECO:0007669"/>
    <property type="project" value="EnsemblFungi"/>
</dbReference>
<organism evidence="3 4">
    <name type="scientific">Naumovozyma castellii</name>
    <name type="common">Yeast</name>
    <name type="synonym">Saccharomyces castellii</name>
    <dbReference type="NCBI Taxonomy" id="27288"/>
    <lineage>
        <taxon>Eukaryota</taxon>
        <taxon>Fungi</taxon>
        <taxon>Dikarya</taxon>
        <taxon>Ascomycota</taxon>
        <taxon>Saccharomycotina</taxon>
        <taxon>Saccharomycetes</taxon>
        <taxon>Saccharomycetales</taxon>
        <taxon>Saccharomycetaceae</taxon>
        <taxon>Naumovozyma</taxon>
    </lineage>
</organism>
<dbReference type="EMBL" id="HE576754">
    <property type="protein sequence ID" value="CCC69456.1"/>
    <property type="molecule type" value="Genomic_DNA"/>
</dbReference>
<feature type="compositionally biased region" description="Polar residues" evidence="1">
    <location>
        <begin position="133"/>
        <end position="171"/>
    </location>
</feature>
<proteinExistence type="predicted"/>
<evidence type="ECO:0000259" key="2">
    <source>
        <dbReference type="Pfam" id="PF12550"/>
    </source>
</evidence>
<dbReference type="GO" id="GO:2000222">
    <property type="term" value="P:positive regulation of pseudohyphal growth"/>
    <property type="evidence" value="ECO:0007669"/>
    <property type="project" value="EnsemblFungi"/>
</dbReference>
<dbReference type="FunCoup" id="G0VD94">
    <property type="interactions" value="273"/>
</dbReference>
<dbReference type="GO" id="GO:0071475">
    <property type="term" value="P:cellular hyperosmotic salinity response"/>
    <property type="evidence" value="ECO:0007669"/>
    <property type="project" value="EnsemblFungi"/>
</dbReference>
<dbReference type="STRING" id="1064592.G0VD94"/>
<dbReference type="KEGG" id="ncs:NCAS_0C04660"/>
<dbReference type="Pfam" id="PF12550">
    <property type="entry name" value="GCR1_C"/>
    <property type="match status" value="1"/>
</dbReference>
<sequence>MNKEDAILISRVADLERRMAVFEGMFHALSSRLDNHFKKYDLVMTSQQQQISELNGILLTLLNDQSRHADVLKEKLSTSLHGIAALGVNSAPSAAGNQTIFPSRQFDPNENVNADVLFEDILNNNQVDKTNADNHAQQQTEKNPQQQHQQVRAQSFQGPSLSYGNFNQLSRNAANQPPPNLLNETDDSASSLSLPEPTFRNTAASSIQLPSYSDADKDDYYTRRGNKVKKNLYNRIFHFTNSPQTVMGVWQEYTQGLNGQPSIKEMEALYHAEWRRDPAVNRRYSRRKVIWKAIETGLSKGYTLEDVINRLENHRVIDSERDLKQPMGWLCQSSNIPEEFKPDNGGNT</sequence>
<dbReference type="GO" id="GO:0097238">
    <property type="term" value="P:cellular response to methylglyoxal"/>
    <property type="evidence" value="ECO:0007669"/>
    <property type="project" value="EnsemblFungi"/>
</dbReference>
<feature type="region of interest" description="Disordered" evidence="1">
    <location>
        <begin position="133"/>
        <end position="197"/>
    </location>
</feature>
<dbReference type="InterPro" id="IPR052146">
    <property type="entry name" value="HOT1"/>
</dbReference>
<dbReference type="OMA" id="QPIGWLC"/>
<dbReference type="PANTHER" id="PTHR37784">
    <property type="entry name" value="PROTEIN MSN1"/>
    <property type="match status" value="1"/>
</dbReference>
<accession>G0VD94</accession>
<dbReference type="Proteomes" id="UP000001640">
    <property type="component" value="Chromosome 3"/>
</dbReference>
<dbReference type="OrthoDB" id="428577at2759"/>
<dbReference type="GO" id="GO:0060963">
    <property type="term" value="P:positive regulation of ribosomal protein gene transcription by RNA polymerase II"/>
    <property type="evidence" value="ECO:0007669"/>
    <property type="project" value="TreeGrafter"/>
</dbReference>
<dbReference type="GO" id="GO:0000981">
    <property type="term" value="F:DNA-binding transcription factor activity, RNA polymerase II-specific"/>
    <property type="evidence" value="ECO:0007669"/>
    <property type="project" value="TreeGrafter"/>
</dbReference>